<proteinExistence type="predicted"/>
<accession>A0A934T0F3</accession>
<dbReference type="EMBL" id="JAEPBG010000003">
    <property type="protein sequence ID" value="MBK4735083.1"/>
    <property type="molecule type" value="Genomic_DNA"/>
</dbReference>
<evidence type="ECO:0000313" key="3">
    <source>
        <dbReference type="Proteomes" id="UP000622890"/>
    </source>
</evidence>
<comment type="caution">
    <text evidence="2">The sequence shown here is derived from an EMBL/GenBank/DDBJ whole genome shotgun (WGS) entry which is preliminary data.</text>
</comment>
<dbReference type="AlphaFoldDB" id="A0A934T0F3"/>
<dbReference type="PROSITE" id="PS51257">
    <property type="entry name" value="PROKAR_LIPOPROTEIN"/>
    <property type="match status" value="1"/>
</dbReference>
<gene>
    <name evidence="2" type="ORF">JJB74_10725</name>
</gene>
<organism evidence="2 3">
    <name type="scientific">Noviherbaspirillum pedocola</name>
    <dbReference type="NCBI Taxonomy" id="2801341"/>
    <lineage>
        <taxon>Bacteria</taxon>
        <taxon>Pseudomonadati</taxon>
        <taxon>Pseudomonadota</taxon>
        <taxon>Betaproteobacteria</taxon>
        <taxon>Burkholderiales</taxon>
        <taxon>Oxalobacteraceae</taxon>
        <taxon>Noviherbaspirillum</taxon>
    </lineage>
</organism>
<protein>
    <recommendedName>
        <fullName evidence="4">Lipoprotein</fullName>
    </recommendedName>
</protein>
<evidence type="ECO:0000256" key="1">
    <source>
        <dbReference type="SAM" id="MobiDB-lite"/>
    </source>
</evidence>
<reference evidence="2" key="1">
    <citation type="submission" date="2021-01" db="EMBL/GenBank/DDBJ databases">
        <title>Genome sequence of strain Noviherbaspirillum sp. DKR-6.</title>
        <authorList>
            <person name="Chaudhary D.K."/>
        </authorList>
    </citation>
    <scope>NUCLEOTIDE SEQUENCE</scope>
    <source>
        <strain evidence="2">DKR-6</strain>
    </source>
</reference>
<name>A0A934T0F3_9BURK</name>
<keyword evidence="3" id="KW-1185">Reference proteome</keyword>
<dbReference type="RefSeq" id="WP_200591838.1">
    <property type="nucleotide sequence ID" value="NZ_JAEPBG010000003.1"/>
</dbReference>
<sequence>MKTAFTALSAALILTGCLTTDLAKKDDAPQASSETPKVAETPATPSPAPVASAQQVNGGAPCHTDATKMPMGKVPAKGKNGKAKTTPKDQADAGCPSGASAVAPGQDKAATVAEKPAAAPADKATAAAAQAGAARREVKGVNDWSGYIEGTPAPGSKFGKLQIGMGQKEVMDLVGTPNDQQAHVTGKAWIPFYFGSGKYETYLYYKGQGRLLFAGNAGFSTGSALIGIENDAAERGYAR</sequence>
<evidence type="ECO:0000313" key="2">
    <source>
        <dbReference type="EMBL" id="MBK4735083.1"/>
    </source>
</evidence>
<evidence type="ECO:0008006" key="4">
    <source>
        <dbReference type="Google" id="ProtNLM"/>
    </source>
</evidence>
<feature type="region of interest" description="Disordered" evidence="1">
    <location>
        <begin position="27"/>
        <end position="108"/>
    </location>
</feature>
<dbReference type="Proteomes" id="UP000622890">
    <property type="component" value="Unassembled WGS sequence"/>
</dbReference>